<dbReference type="SMART" id="SM00448">
    <property type="entry name" value="REC"/>
    <property type="match status" value="1"/>
</dbReference>
<comment type="caution">
    <text evidence="4">The sequence shown here is derived from an EMBL/GenBank/DDBJ whole genome shotgun (WGS) entry which is preliminary data.</text>
</comment>
<evidence type="ECO:0000313" key="5">
    <source>
        <dbReference type="Proteomes" id="UP000269265"/>
    </source>
</evidence>
<reference evidence="4 5" key="1">
    <citation type="submission" date="2018-12" db="EMBL/GenBank/DDBJ databases">
        <title>The whole draft genome of Aquabacterium sp. SJQ9.</title>
        <authorList>
            <person name="Sun L."/>
            <person name="Gao X."/>
            <person name="Chen W."/>
            <person name="Huang K."/>
        </authorList>
    </citation>
    <scope>NUCLEOTIDE SEQUENCE [LARGE SCALE GENOMIC DNA]</scope>
    <source>
        <strain evidence="4 5">SJQ9</strain>
    </source>
</reference>
<dbReference type="CDD" id="cd00156">
    <property type="entry name" value="REC"/>
    <property type="match status" value="1"/>
</dbReference>
<feature type="compositionally biased region" description="Acidic residues" evidence="2">
    <location>
        <begin position="39"/>
        <end position="51"/>
    </location>
</feature>
<dbReference type="Proteomes" id="UP000269265">
    <property type="component" value="Unassembled WGS sequence"/>
</dbReference>
<feature type="region of interest" description="Disordered" evidence="2">
    <location>
        <begin position="1"/>
        <end position="53"/>
    </location>
</feature>
<sequence length="336" mass="36503">MRAYHQVAANTPQRGYAQKPRGPKRPRQQGPAMTSFSTADEDDDSPVDPSDEGAHSLVAQRLRQALNGQGVAPRQQAAWVARLCNISVSQARRKLQGAGWLFEEVQTLAQHHALSLDDLARHDTTSTGPGAPMAHGELLLEGGHSPCQVQIGHLLAPREQDRTPLQAVREGERWLVGSAPALRRLHPHAPRYAVQRLLLIPTPPRAPLRVAVVDDDLMAAESLCDWFDDAGGKGQAFATADTLLAADLQQFDAYVVDYILAAGQSSEALIRHLRSQCPQAPIVLLTGRLRDGTASEDSLTALMRSLKVMFFEKPVRPAVLATALLNSLDRHHGATA</sequence>
<dbReference type="EMBL" id="RSED01000013">
    <property type="protein sequence ID" value="RRS03238.1"/>
    <property type="molecule type" value="Genomic_DNA"/>
</dbReference>
<organism evidence="4 5">
    <name type="scientific">Aquabacterium soli</name>
    <dbReference type="NCBI Taxonomy" id="2493092"/>
    <lineage>
        <taxon>Bacteria</taxon>
        <taxon>Pseudomonadati</taxon>
        <taxon>Pseudomonadota</taxon>
        <taxon>Betaproteobacteria</taxon>
        <taxon>Burkholderiales</taxon>
        <taxon>Aquabacterium</taxon>
    </lineage>
</organism>
<feature type="modified residue" description="4-aspartylphosphate" evidence="1">
    <location>
        <position position="257"/>
    </location>
</feature>
<dbReference type="PROSITE" id="PS50110">
    <property type="entry name" value="RESPONSE_REGULATORY"/>
    <property type="match status" value="1"/>
</dbReference>
<protein>
    <recommendedName>
        <fullName evidence="3">Response regulatory domain-containing protein</fullName>
    </recommendedName>
</protein>
<gene>
    <name evidence="4" type="ORF">EIP75_16240</name>
</gene>
<evidence type="ECO:0000256" key="1">
    <source>
        <dbReference type="PROSITE-ProRule" id="PRU00169"/>
    </source>
</evidence>
<keyword evidence="5" id="KW-1185">Reference proteome</keyword>
<dbReference type="InterPro" id="IPR013975">
    <property type="entry name" value="Tscrpt_reg_BetR_N"/>
</dbReference>
<name>A0A426V932_9BURK</name>
<dbReference type="InterPro" id="IPR011006">
    <property type="entry name" value="CheY-like_superfamily"/>
</dbReference>
<dbReference type="AlphaFoldDB" id="A0A426V932"/>
<proteinExistence type="predicted"/>
<evidence type="ECO:0000313" key="4">
    <source>
        <dbReference type="EMBL" id="RRS03238.1"/>
    </source>
</evidence>
<keyword evidence="1" id="KW-0597">Phosphoprotein</keyword>
<accession>A0A426V932</accession>
<evidence type="ECO:0000259" key="3">
    <source>
        <dbReference type="PROSITE" id="PS50110"/>
    </source>
</evidence>
<dbReference type="GO" id="GO:0000160">
    <property type="term" value="P:phosphorelay signal transduction system"/>
    <property type="evidence" value="ECO:0007669"/>
    <property type="project" value="InterPro"/>
</dbReference>
<dbReference type="InterPro" id="IPR001789">
    <property type="entry name" value="Sig_transdc_resp-reg_receiver"/>
</dbReference>
<dbReference type="Gene3D" id="3.40.50.2300">
    <property type="match status" value="1"/>
</dbReference>
<dbReference type="SUPFAM" id="SSF52172">
    <property type="entry name" value="CheY-like"/>
    <property type="match status" value="1"/>
</dbReference>
<feature type="domain" description="Response regulatory" evidence="3">
    <location>
        <begin position="209"/>
        <end position="328"/>
    </location>
</feature>
<dbReference type="Pfam" id="PF08667">
    <property type="entry name" value="BetR"/>
    <property type="match status" value="1"/>
</dbReference>
<evidence type="ECO:0000256" key="2">
    <source>
        <dbReference type="SAM" id="MobiDB-lite"/>
    </source>
</evidence>